<comment type="caution">
    <text evidence="13">The sequence shown here is derived from an EMBL/GenBank/DDBJ whole genome shotgun (WGS) entry which is preliminary data.</text>
</comment>
<keyword evidence="8 10" id="KW-0547">Nucleotide-binding</keyword>
<dbReference type="GO" id="GO:0000050">
    <property type="term" value="P:urea cycle"/>
    <property type="evidence" value="ECO:0007669"/>
    <property type="project" value="TreeGrafter"/>
</dbReference>
<dbReference type="InterPro" id="IPR048268">
    <property type="entry name" value="Arginosuc_syn_C"/>
</dbReference>
<comment type="caution">
    <text evidence="10">Lacks conserved residue(s) required for the propagation of feature annotation.</text>
</comment>
<dbReference type="InterPro" id="IPR001518">
    <property type="entry name" value="Arginosuc_synth"/>
</dbReference>
<comment type="subcellular location">
    <subcellularLocation>
        <location evidence="10">Cytoplasm</location>
    </subcellularLocation>
</comment>
<dbReference type="PROSITE" id="PS00565">
    <property type="entry name" value="ARGININOSUCCIN_SYN_2"/>
    <property type="match status" value="1"/>
</dbReference>
<protein>
    <recommendedName>
        <fullName evidence="3 10">Argininosuccinate synthase</fullName>
        <ecNumber evidence="3 10">6.3.4.5</ecNumber>
    </recommendedName>
    <alternativeName>
        <fullName evidence="10">Citrulline--aspartate ligase</fullName>
    </alternativeName>
</protein>
<dbReference type="Gene3D" id="1.20.5.470">
    <property type="entry name" value="Single helix bin"/>
    <property type="match status" value="1"/>
</dbReference>
<dbReference type="AlphaFoldDB" id="A0A0B0EKW3"/>
<reference evidence="13 14" key="1">
    <citation type="submission" date="2014-10" db="EMBL/GenBank/DDBJ databases">
        <title>Draft genome of anammox bacterium scalindua brodae, obtained using differential coverage binning of sequence data from two enrichment reactors.</title>
        <authorList>
            <person name="Speth D.R."/>
            <person name="Russ L."/>
            <person name="Kartal B."/>
            <person name="Op den Camp H.J."/>
            <person name="Dutilh B.E."/>
            <person name="Jetten M.S."/>
        </authorList>
    </citation>
    <scope>NUCLEOTIDE SEQUENCE [LARGE SCALE GENOMIC DNA]</scope>
    <source>
        <strain evidence="13">RU1</strain>
    </source>
</reference>
<evidence type="ECO:0000256" key="7">
    <source>
        <dbReference type="ARBA" id="ARBA00022605"/>
    </source>
</evidence>
<dbReference type="PANTHER" id="PTHR11587:SF2">
    <property type="entry name" value="ARGININOSUCCINATE SYNTHASE"/>
    <property type="match status" value="1"/>
</dbReference>
<feature type="binding site" evidence="10">
    <location>
        <position position="186"/>
    </location>
    <ligand>
        <name>L-citrulline</name>
        <dbReference type="ChEBI" id="CHEBI:57743"/>
    </ligand>
</feature>
<dbReference type="Gene3D" id="3.40.50.620">
    <property type="entry name" value="HUPs"/>
    <property type="match status" value="1"/>
</dbReference>
<keyword evidence="7 10" id="KW-0028">Amino-acid biosynthesis</keyword>
<dbReference type="GO" id="GO:0005737">
    <property type="term" value="C:cytoplasm"/>
    <property type="evidence" value="ECO:0007669"/>
    <property type="project" value="UniProtKB-SubCell"/>
</dbReference>
<evidence type="ECO:0000256" key="10">
    <source>
        <dbReference type="HAMAP-Rule" id="MF_00005"/>
    </source>
</evidence>
<feature type="binding site" evidence="10">
    <location>
        <position position="129"/>
    </location>
    <ligand>
        <name>L-citrulline</name>
        <dbReference type="ChEBI" id="CHEBI:57743"/>
    </ligand>
</feature>
<keyword evidence="4 10" id="KW-0963">Cytoplasm</keyword>
<evidence type="ECO:0000256" key="5">
    <source>
        <dbReference type="ARBA" id="ARBA00022571"/>
    </source>
</evidence>
<comment type="catalytic activity">
    <reaction evidence="10">
        <text>L-citrulline + L-aspartate + ATP = 2-(N(omega)-L-arginino)succinate + AMP + diphosphate + H(+)</text>
        <dbReference type="Rhea" id="RHEA:10932"/>
        <dbReference type="ChEBI" id="CHEBI:15378"/>
        <dbReference type="ChEBI" id="CHEBI:29991"/>
        <dbReference type="ChEBI" id="CHEBI:30616"/>
        <dbReference type="ChEBI" id="CHEBI:33019"/>
        <dbReference type="ChEBI" id="CHEBI:57472"/>
        <dbReference type="ChEBI" id="CHEBI:57743"/>
        <dbReference type="ChEBI" id="CHEBI:456215"/>
        <dbReference type="EC" id="6.3.4.5"/>
    </reaction>
</comment>
<keyword evidence="6 10" id="KW-0436">Ligase</keyword>
<dbReference type="GO" id="GO:0006526">
    <property type="term" value="P:L-arginine biosynthetic process"/>
    <property type="evidence" value="ECO:0007669"/>
    <property type="project" value="UniProtKB-UniRule"/>
</dbReference>
<dbReference type="eggNOG" id="COG0137">
    <property type="taxonomic scope" value="Bacteria"/>
</dbReference>
<feature type="binding site" evidence="10">
    <location>
        <position position="89"/>
    </location>
    <ligand>
        <name>L-citrulline</name>
        <dbReference type="ChEBI" id="CHEBI:57743"/>
    </ligand>
</feature>
<dbReference type="UniPathway" id="UPA00068">
    <property type="reaction ID" value="UER00113"/>
</dbReference>
<evidence type="ECO:0000256" key="2">
    <source>
        <dbReference type="ARBA" id="ARBA00011881"/>
    </source>
</evidence>
<evidence type="ECO:0000256" key="6">
    <source>
        <dbReference type="ARBA" id="ARBA00022598"/>
    </source>
</evidence>
<dbReference type="PATRIC" id="fig|237368.3.peg.3240"/>
<dbReference type="InterPro" id="IPR024074">
    <property type="entry name" value="AS_cat/multimer_dom_body"/>
</dbReference>
<evidence type="ECO:0000256" key="4">
    <source>
        <dbReference type="ARBA" id="ARBA00022490"/>
    </source>
</evidence>
<dbReference type="GO" id="GO:0000053">
    <property type="term" value="P:argininosuccinate metabolic process"/>
    <property type="evidence" value="ECO:0007669"/>
    <property type="project" value="TreeGrafter"/>
</dbReference>
<gene>
    <name evidence="10" type="primary">argG</name>
    <name evidence="13" type="ORF">SCABRO_02995</name>
</gene>
<accession>A0A0B0EKW3</accession>
<feature type="domain" description="Arginosuccinate synthase C-terminal" evidence="12">
    <location>
        <begin position="176"/>
        <end position="393"/>
    </location>
</feature>
<evidence type="ECO:0000256" key="3">
    <source>
        <dbReference type="ARBA" id="ARBA00012286"/>
    </source>
</evidence>
<keyword evidence="5 10" id="KW-0055">Arginine biosynthesis</keyword>
<dbReference type="CDD" id="cd01999">
    <property type="entry name" value="ASS"/>
    <property type="match status" value="1"/>
</dbReference>
<dbReference type="SUPFAM" id="SSF52402">
    <property type="entry name" value="Adenine nucleotide alpha hydrolases-like"/>
    <property type="match status" value="1"/>
</dbReference>
<dbReference type="Pfam" id="PF20979">
    <property type="entry name" value="Arginosuc_syn_C"/>
    <property type="match status" value="1"/>
</dbReference>
<dbReference type="NCBIfam" id="TIGR00032">
    <property type="entry name" value="argG"/>
    <property type="match status" value="1"/>
</dbReference>
<evidence type="ECO:0000256" key="8">
    <source>
        <dbReference type="ARBA" id="ARBA00022741"/>
    </source>
</evidence>
<dbReference type="InterPro" id="IPR014729">
    <property type="entry name" value="Rossmann-like_a/b/a_fold"/>
</dbReference>
<evidence type="ECO:0000256" key="9">
    <source>
        <dbReference type="ARBA" id="ARBA00022840"/>
    </source>
</evidence>
<comment type="similarity">
    <text evidence="10">Belongs to the argininosuccinate synthase family. Type 1 subfamily.</text>
</comment>
<dbReference type="Gene3D" id="3.90.1260.10">
    <property type="entry name" value="Argininosuccinate synthetase, chain A, domain 2"/>
    <property type="match status" value="1"/>
</dbReference>
<dbReference type="InterPro" id="IPR023434">
    <property type="entry name" value="Arginosuc_synth_type_1_subfam"/>
</dbReference>
<dbReference type="FunFam" id="3.90.1260.10:FF:000007">
    <property type="entry name" value="Argininosuccinate synthase"/>
    <property type="match status" value="1"/>
</dbReference>
<evidence type="ECO:0000313" key="14">
    <source>
        <dbReference type="Proteomes" id="UP000030652"/>
    </source>
</evidence>
<dbReference type="GO" id="GO:0005524">
    <property type="term" value="F:ATP binding"/>
    <property type="evidence" value="ECO:0007669"/>
    <property type="project" value="UniProtKB-UniRule"/>
</dbReference>
<dbReference type="FunFam" id="3.40.50.620:FF:000038">
    <property type="entry name" value="Argininosuccinate synthase"/>
    <property type="match status" value="1"/>
</dbReference>
<name>A0A0B0EKW3_9BACT</name>
<dbReference type="GO" id="GO:0004055">
    <property type="term" value="F:argininosuccinate synthase activity"/>
    <property type="evidence" value="ECO:0007669"/>
    <property type="project" value="UniProtKB-UniRule"/>
</dbReference>
<dbReference type="NCBIfam" id="NF001770">
    <property type="entry name" value="PRK00509.1"/>
    <property type="match status" value="1"/>
</dbReference>
<comment type="subunit">
    <text evidence="2 10">Homotetramer.</text>
</comment>
<feature type="binding site" evidence="10">
    <location>
        <position position="125"/>
    </location>
    <ligand>
        <name>L-citrulline</name>
        <dbReference type="ChEBI" id="CHEBI:57743"/>
    </ligand>
</feature>
<dbReference type="SUPFAM" id="SSF69864">
    <property type="entry name" value="Argininosuccinate synthetase, C-terminal domain"/>
    <property type="match status" value="1"/>
</dbReference>
<dbReference type="Proteomes" id="UP000030652">
    <property type="component" value="Unassembled WGS sequence"/>
</dbReference>
<sequence length="424" mass="47143">MGTDRKKVVLAYSGGLDTSVAIKWIQDKYDMDVIALTIDLGTDKDLKPVVEKAIQTGAIKSMIIDAREVFVYYFLFPALQAGALYERTYPLATALGRPLIAKLLVDVAAAEGACAVAHGCTGKGNDQVRFDVAIHTLDPSLQIIAPLREWNMTRDESMIYAKEHNIPIDVSTKNPYSTDENIWGRSIECGILEDPWEEPPEDIYKMTKNAKDAPDEATYIEIGFENGIPLTLNGQEIDGISLIDKLNTIAGDNGIGRIDHLENRIVGIKSREIYESPAAIVLYKAHQALEEIVMTKDTHRFKEIVSTQYSDMVYNGLWFSTFHQDLAAYILSNQRFVVGTVRLRLFKGNCVVVGRKSPLSLYDHSLATYDAGDTFEHNAALGFIKIFGLATKTQAQIQLKALKRGEVIPSIMPPKVNPTDVMER</sequence>
<evidence type="ECO:0000313" key="13">
    <source>
        <dbReference type="EMBL" id="KHE91315.1"/>
    </source>
</evidence>
<feature type="binding site" evidence="10">
    <location>
        <position position="119"/>
    </location>
    <ligand>
        <name>ATP</name>
        <dbReference type="ChEBI" id="CHEBI:30616"/>
    </ligand>
</feature>
<evidence type="ECO:0000256" key="1">
    <source>
        <dbReference type="ARBA" id="ARBA00004967"/>
    </source>
</evidence>
<feature type="binding site" evidence="10">
    <location>
        <position position="262"/>
    </location>
    <ligand>
        <name>L-citrulline</name>
        <dbReference type="ChEBI" id="CHEBI:57743"/>
    </ligand>
</feature>
<feature type="binding site" evidence="10">
    <location>
        <position position="274"/>
    </location>
    <ligand>
        <name>L-citrulline</name>
        <dbReference type="ChEBI" id="CHEBI:57743"/>
    </ligand>
</feature>
<comment type="pathway">
    <text evidence="1 10">Amino-acid biosynthesis; L-arginine biosynthesis; L-arginine from L-ornithine and carbamoyl phosphate: step 2/3.</text>
</comment>
<proteinExistence type="inferred from homology"/>
<feature type="binding site" evidence="10">
    <location>
        <position position="177"/>
    </location>
    <ligand>
        <name>L-citrulline</name>
        <dbReference type="ChEBI" id="CHEBI:57743"/>
    </ligand>
</feature>
<feature type="binding site" evidence="10">
    <location>
        <begin position="11"/>
        <end position="19"/>
    </location>
    <ligand>
        <name>ATP</name>
        <dbReference type="ChEBI" id="CHEBI:30616"/>
    </ligand>
</feature>
<dbReference type="EC" id="6.3.4.5" evidence="3 10"/>
<feature type="domain" description="Arginosuccinate synthase-like N-terminal" evidence="11">
    <location>
        <begin position="7"/>
        <end position="167"/>
    </location>
</feature>
<keyword evidence="9 10" id="KW-0067">ATP-binding</keyword>
<organism evidence="13 14">
    <name type="scientific">Candidatus Scalindua brodae</name>
    <dbReference type="NCBI Taxonomy" id="237368"/>
    <lineage>
        <taxon>Bacteria</taxon>
        <taxon>Pseudomonadati</taxon>
        <taxon>Planctomycetota</taxon>
        <taxon>Candidatus Brocadiia</taxon>
        <taxon>Candidatus Brocadiales</taxon>
        <taxon>Candidatus Scalinduaceae</taxon>
        <taxon>Candidatus Scalindua</taxon>
    </lineage>
</organism>
<dbReference type="PROSITE" id="PS00564">
    <property type="entry name" value="ARGININOSUCCIN_SYN_1"/>
    <property type="match status" value="1"/>
</dbReference>
<dbReference type="HAMAP" id="MF_00005">
    <property type="entry name" value="Arg_succ_synth_type1"/>
    <property type="match status" value="1"/>
</dbReference>
<dbReference type="InterPro" id="IPR018223">
    <property type="entry name" value="Arginosuc_synth_CS"/>
</dbReference>
<feature type="binding site" evidence="10">
    <location>
        <position position="126"/>
    </location>
    <ligand>
        <name>L-aspartate</name>
        <dbReference type="ChEBI" id="CHEBI:29991"/>
    </ligand>
</feature>
<dbReference type="Pfam" id="PF00764">
    <property type="entry name" value="Arginosuc_synth"/>
    <property type="match status" value="1"/>
</dbReference>
<feature type="binding site" evidence="10">
    <location>
        <position position="125"/>
    </location>
    <ligand>
        <name>L-aspartate</name>
        <dbReference type="ChEBI" id="CHEBI:29991"/>
    </ligand>
</feature>
<evidence type="ECO:0000259" key="11">
    <source>
        <dbReference type="Pfam" id="PF00764"/>
    </source>
</evidence>
<dbReference type="PANTHER" id="PTHR11587">
    <property type="entry name" value="ARGININOSUCCINATE SYNTHASE"/>
    <property type="match status" value="1"/>
</dbReference>
<feature type="binding site" evidence="10">
    <location>
        <position position="121"/>
    </location>
    <ligand>
        <name>L-aspartate</name>
        <dbReference type="ChEBI" id="CHEBI:29991"/>
    </ligand>
</feature>
<dbReference type="InterPro" id="IPR048267">
    <property type="entry name" value="Arginosuc_syn_N"/>
</dbReference>
<evidence type="ECO:0000259" key="12">
    <source>
        <dbReference type="Pfam" id="PF20979"/>
    </source>
</evidence>
<dbReference type="EMBL" id="JRYO01000213">
    <property type="protein sequence ID" value="KHE91315.1"/>
    <property type="molecule type" value="Genomic_DNA"/>
</dbReference>